<accession>A0A7W5Y1S5</accession>
<gene>
    <name evidence="1" type="ORF">FHS60_001458</name>
</gene>
<protein>
    <submittedName>
        <fullName evidence="1">Uncharacterized protein</fullName>
    </submittedName>
</protein>
<dbReference type="EMBL" id="JACICA010000007">
    <property type="protein sequence ID" value="MBB3702985.1"/>
    <property type="molecule type" value="Genomic_DNA"/>
</dbReference>
<name>A0A7W5Y1S5_9BACT</name>
<comment type="caution">
    <text evidence="1">The sequence shown here is derived from an EMBL/GenBank/DDBJ whole genome shotgun (WGS) entry which is preliminary data.</text>
</comment>
<dbReference type="AlphaFoldDB" id="A0A7W5Y1S5"/>
<proteinExistence type="predicted"/>
<evidence type="ECO:0000313" key="2">
    <source>
        <dbReference type="Proteomes" id="UP000541425"/>
    </source>
</evidence>
<sequence length="107" mass="12238">MKTLILNTFSTFSTFPMFNPAYLKGVLLRDGIECEHIDINQIICSKLLSKDFLQSLVFNKNNVSSTNSEQCKLYANGPLYIDTRLLWKLLLSGKSFTRQKNKAETLL</sequence>
<reference evidence="1 2" key="1">
    <citation type="submission" date="2020-08" db="EMBL/GenBank/DDBJ databases">
        <title>Genomic Encyclopedia of Type Strains, Phase IV (KMG-IV): sequencing the most valuable type-strain genomes for metagenomic binning, comparative biology and taxonomic classification.</title>
        <authorList>
            <person name="Goeker M."/>
        </authorList>
    </citation>
    <scope>NUCLEOTIDE SEQUENCE [LARGE SCALE GENOMIC DNA]</scope>
    <source>
        <strain evidence="1 2">DSM 22548</strain>
    </source>
</reference>
<evidence type="ECO:0000313" key="1">
    <source>
        <dbReference type="EMBL" id="MBB3702985.1"/>
    </source>
</evidence>
<dbReference type="Proteomes" id="UP000541425">
    <property type="component" value="Unassembled WGS sequence"/>
</dbReference>
<organism evidence="1 2">
    <name type="scientific">Alloprevotella rava</name>
    <dbReference type="NCBI Taxonomy" id="671218"/>
    <lineage>
        <taxon>Bacteria</taxon>
        <taxon>Pseudomonadati</taxon>
        <taxon>Bacteroidota</taxon>
        <taxon>Bacteroidia</taxon>
        <taxon>Bacteroidales</taxon>
        <taxon>Prevotellaceae</taxon>
        <taxon>Alloprevotella</taxon>
    </lineage>
</organism>